<dbReference type="AlphaFoldDB" id="A0A7W2EFX6"/>
<dbReference type="InterPro" id="IPR051010">
    <property type="entry name" value="BCAA_transport"/>
</dbReference>
<dbReference type="EMBL" id="JACEZS010000005">
    <property type="protein sequence ID" value="MBA5605233.1"/>
    <property type="molecule type" value="Genomic_DNA"/>
</dbReference>
<accession>A0A7W2EFX6</accession>
<gene>
    <name evidence="4" type="ORF">H3H36_07670</name>
</gene>
<dbReference type="PANTHER" id="PTHR30483">
    <property type="entry name" value="LEUCINE-SPECIFIC-BINDING PROTEIN"/>
    <property type="match status" value="1"/>
</dbReference>
<dbReference type="RefSeq" id="WP_182215935.1">
    <property type="nucleotide sequence ID" value="NZ_JACEZS010000005.1"/>
</dbReference>
<proteinExistence type="inferred from homology"/>
<keyword evidence="5" id="KW-1185">Reference proteome</keyword>
<feature type="domain" description="Leucine-binding protein" evidence="3">
    <location>
        <begin position="82"/>
        <end position="383"/>
    </location>
</feature>
<comment type="similarity">
    <text evidence="1">Belongs to the leucine-binding protein family.</text>
</comment>
<organism evidence="4 5">
    <name type="scientific">Rugamonas fusca</name>
    <dbReference type="NCBI Taxonomy" id="2758568"/>
    <lineage>
        <taxon>Bacteria</taxon>
        <taxon>Pseudomonadati</taxon>
        <taxon>Pseudomonadota</taxon>
        <taxon>Betaproteobacteria</taxon>
        <taxon>Burkholderiales</taxon>
        <taxon>Oxalobacteraceae</taxon>
        <taxon>Telluria group</taxon>
        <taxon>Rugamonas</taxon>
    </lineage>
</organism>
<dbReference type="SUPFAM" id="SSF53822">
    <property type="entry name" value="Periplasmic binding protein-like I"/>
    <property type="match status" value="1"/>
</dbReference>
<protein>
    <submittedName>
        <fullName evidence="4">ABC transporter substrate-binding protein</fullName>
    </submittedName>
</protein>
<dbReference type="Gene3D" id="3.40.50.2300">
    <property type="match status" value="2"/>
</dbReference>
<dbReference type="InterPro" id="IPR028082">
    <property type="entry name" value="Peripla_BP_I"/>
</dbReference>
<evidence type="ECO:0000256" key="1">
    <source>
        <dbReference type="ARBA" id="ARBA00010062"/>
    </source>
</evidence>
<evidence type="ECO:0000313" key="4">
    <source>
        <dbReference type="EMBL" id="MBA5605233.1"/>
    </source>
</evidence>
<comment type="caution">
    <text evidence="4">The sequence shown here is derived from an EMBL/GenBank/DDBJ whole genome shotgun (WGS) entry which is preliminary data.</text>
</comment>
<evidence type="ECO:0000313" key="5">
    <source>
        <dbReference type="Proteomes" id="UP000566711"/>
    </source>
</evidence>
<dbReference type="PANTHER" id="PTHR30483:SF6">
    <property type="entry name" value="PERIPLASMIC BINDING PROTEIN OF ABC TRANSPORTER FOR NATURAL AMINO ACIDS"/>
    <property type="match status" value="1"/>
</dbReference>
<reference evidence="4 5" key="1">
    <citation type="submission" date="2020-07" db="EMBL/GenBank/DDBJ databases">
        <title>Novel species isolated from subtropical streams in China.</title>
        <authorList>
            <person name="Lu H."/>
        </authorList>
    </citation>
    <scope>NUCLEOTIDE SEQUENCE [LARGE SCALE GENOMIC DNA]</scope>
    <source>
        <strain evidence="4 5">FT3S</strain>
    </source>
</reference>
<sequence>MNTASDHATRCAAGTAGEAGQRLRAVPSAGRRAACLSLLAMLTLSACGGGGTGDATTALPSQPILAMIDPAAINIGSVGWRTSTRDAFLLAAKQINDAGGVLGKRLNAIALVARDNAEAQAMGQQLLDAGVTILNVSTSTRVLNLLPQAKLKAVPILTESSSSPTLSTIADDDLIFRIGVSDVDATPVLARLAWDAGKRRAVVLVNAGDAFGAGLASLFTPAFQALGGQVVQTVTIPFGQKNGFDSYLKQVYDARPDVILNGILAADISANVLNEALPYQNRALWLLPGTAAGNQTFLDNLADPARIVGGAIGAAATIGAYDNPSYQGFRARYLAQYGAEPQDFTAPVYDIVMVMALAIERAGLLNRTASPTGAMVRAALRDVMNAPGQTVRPDDIGAALALVRQGQDVNYSGAYADVDWDSHGDIVGQVPFTVFRLDTAAGTWDASQQLTVTVPR</sequence>
<evidence type="ECO:0000259" key="3">
    <source>
        <dbReference type="Pfam" id="PF13458"/>
    </source>
</evidence>
<dbReference type="InterPro" id="IPR028081">
    <property type="entry name" value="Leu-bd"/>
</dbReference>
<evidence type="ECO:0000256" key="2">
    <source>
        <dbReference type="ARBA" id="ARBA00022729"/>
    </source>
</evidence>
<keyword evidence="2" id="KW-0732">Signal</keyword>
<dbReference type="Proteomes" id="UP000566711">
    <property type="component" value="Unassembled WGS sequence"/>
</dbReference>
<dbReference type="Pfam" id="PF13458">
    <property type="entry name" value="Peripla_BP_6"/>
    <property type="match status" value="1"/>
</dbReference>
<name>A0A7W2EFX6_9BURK</name>